<evidence type="ECO:0000256" key="1">
    <source>
        <dbReference type="ARBA" id="ARBA00004141"/>
    </source>
</evidence>
<evidence type="ECO:0000256" key="7">
    <source>
        <dbReference type="ARBA" id="ARBA00023303"/>
    </source>
</evidence>
<dbReference type="InterPro" id="IPR013099">
    <property type="entry name" value="K_chnl_dom"/>
</dbReference>
<feature type="transmembrane region" description="Helical" evidence="8">
    <location>
        <begin position="12"/>
        <end position="29"/>
    </location>
</feature>
<dbReference type="GO" id="GO:0015271">
    <property type="term" value="F:outward rectifier potassium channel activity"/>
    <property type="evidence" value="ECO:0007669"/>
    <property type="project" value="TreeGrafter"/>
</dbReference>
<gene>
    <name evidence="10" type="ORF">SAMN02746041_00980</name>
</gene>
<evidence type="ECO:0000313" key="11">
    <source>
        <dbReference type="Proteomes" id="UP000192783"/>
    </source>
</evidence>
<name>A0A1W1XAB7_9BACT</name>
<evidence type="ECO:0000256" key="5">
    <source>
        <dbReference type="ARBA" id="ARBA00023065"/>
    </source>
</evidence>
<dbReference type="Proteomes" id="UP000192783">
    <property type="component" value="Unassembled WGS sequence"/>
</dbReference>
<dbReference type="OrthoDB" id="9799090at2"/>
<keyword evidence="11" id="KW-1185">Reference proteome</keyword>
<reference evidence="10 11" key="1">
    <citation type="submission" date="2017-04" db="EMBL/GenBank/DDBJ databases">
        <authorList>
            <person name="Afonso C.L."/>
            <person name="Miller P.J."/>
            <person name="Scott M.A."/>
            <person name="Spackman E."/>
            <person name="Goraichik I."/>
            <person name="Dimitrov K.M."/>
            <person name="Suarez D.L."/>
            <person name="Swayne D.E."/>
        </authorList>
    </citation>
    <scope>NUCLEOTIDE SEQUENCE [LARGE SCALE GENOMIC DNA]</scope>
    <source>
        <strain evidence="10 11">DSM 13146</strain>
    </source>
</reference>
<feature type="transmembrane region" description="Helical" evidence="8">
    <location>
        <begin position="62"/>
        <end position="80"/>
    </location>
</feature>
<keyword evidence="7" id="KW-0407">Ion channel</keyword>
<evidence type="ECO:0000256" key="8">
    <source>
        <dbReference type="SAM" id="Phobius"/>
    </source>
</evidence>
<sequence length="273" mass="31334">MQDVGRRLRIFIVLFLLATVAGTVGFMVLEDLSFVEAFYYCIVTMSTVGYGDIHPTREASRMFAVLLIVMGGAAFVGLVANGTELVMLRRETRSRMQKVNMLLGVFFSEVGFGLLKIFSDYDRSIDTIRADLLIQPNWKPAQFFASQQVVRQHKMNVDLRQADLEALFGFLKRKRKLLIDLLENPVLVEQEEFSDVLLAVFHLADELSCRENLVDLPQTDREHLAGDVKRAYRKLLEQWLVYLMHLKVHYPYLFSLAVRQNPFDPQANPVVSK</sequence>
<evidence type="ECO:0000256" key="2">
    <source>
        <dbReference type="ARBA" id="ARBA00022448"/>
    </source>
</evidence>
<dbReference type="EMBL" id="FWXF01000003">
    <property type="protein sequence ID" value="SMC20628.1"/>
    <property type="molecule type" value="Genomic_DNA"/>
</dbReference>
<dbReference type="InterPro" id="IPR003280">
    <property type="entry name" value="2pore_dom_K_chnl"/>
</dbReference>
<evidence type="ECO:0000256" key="6">
    <source>
        <dbReference type="ARBA" id="ARBA00023136"/>
    </source>
</evidence>
<keyword evidence="5" id="KW-0406">Ion transport</keyword>
<evidence type="ECO:0000256" key="3">
    <source>
        <dbReference type="ARBA" id="ARBA00022692"/>
    </source>
</evidence>
<keyword evidence="3 8" id="KW-0812">Transmembrane</keyword>
<dbReference type="PANTHER" id="PTHR11003:SF291">
    <property type="entry name" value="IP11374P"/>
    <property type="match status" value="1"/>
</dbReference>
<accession>A0A1W1XAB7</accession>
<dbReference type="SUPFAM" id="SSF81324">
    <property type="entry name" value="Voltage-gated potassium channels"/>
    <property type="match status" value="1"/>
</dbReference>
<proteinExistence type="predicted"/>
<dbReference type="RefSeq" id="WP_084056753.1">
    <property type="nucleotide sequence ID" value="NZ_FWXF01000003.1"/>
</dbReference>
<dbReference type="GO" id="GO:0030322">
    <property type="term" value="P:stabilization of membrane potential"/>
    <property type="evidence" value="ECO:0007669"/>
    <property type="project" value="TreeGrafter"/>
</dbReference>
<keyword evidence="6 8" id="KW-0472">Membrane</keyword>
<dbReference type="GO" id="GO:0005886">
    <property type="term" value="C:plasma membrane"/>
    <property type="evidence" value="ECO:0007669"/>
    <property type="project" value="TreeGrafter"/>
</dbReference>
<evidence type="ECO:0000259" key="9">
    <source>
        <dbReference type="Pfam" id="PF07885"/>
    </source>
</evidence>
<dbReference type="Pfam" id="PF07885">
    <property type="entry name" value="Ion_trans_2"/>
    <property type="match status" value="1"/>
</dbReference>
<feature type="transmembrane region" description="Helical" evidence="8">
    <location>
        <begin position="101"/>
        <end position="119"/>
    </location>
</feature>
<dbReference type="PANTHER" id="PTHR11003">
    <property type="entry name" value="POTASSIUM CHANNEL, SUBFAMILY K"/>
    <property type="match status" value="1"/>
</dbReference>
<organism evidence="10 11">
    <name type="scientific">Desulfacinum hydrothermale DSM 13146</name>
    <dbReference type="NCBI Taxonomy" id="1121390"/>
    <lineage>
        <taxon>Bacteria</taxon>
        <taxon>Pseudomonadati</taxon>
        <taxon>Thermodesulfobacteriota</taxon>
        <taxon>Syntrophobacteria</taxon>
        <taxon>Syntrophobacterales</taxon>
        <taxon>Syntrophobacteraceae</taxon>
        <taxon>Desulfacinum</taxon>
    </lineage>
</organism>
<evidence type="ECO:0000313" key="10">
    <source>
        <dbReference type="EMBL" id="SMC20628.1"/>
    </source>
</evidence>
<dbReference type="GO" id="GO:0022841">
    <property type="term" value="F:potassium ion leak channel activity"/>
    <property type="evidence" value="ECO:0007669"/>
    <property type="project" value="TreeGrafter"/>
</dbReference>
<protein>
    <submittedName>
        <fullName evidence="10">Ion channel</fullName>
    </submittedName>
</protein>
<feature type="domain" description="Potassium channel" evidence="9">
    <location>
        <begin position="14"/>
        <end position="85"/>
    </location>
</feature>
<evidence type="ECO:0000256" key="4">
    <source>
        <dbReference type="ARBA" id="ARBA00022989"/>
    </source>
</evidence>
<comment type="subcellular location">
    <subcellularLocation>
        <location evidence="1">Membrane</location>
        <topology evidence="1">Multi-pass membrane protein</topology>
    </subcellularLocation>
</comment>
<dbReference type="STRING" id="1121390.SAMN02746041_00980"/>
<dbReference type="Gene3D" id="1.10.287.70">
    <property type="match status" value="1"/>
</dbReference>
<keyword evidence="2" id="KW-0813">Transport</keyword>
<keyword evidence="4 8" id="KW-1133">Transmembrane helix</keyword>
<dbReference type="AlphaFoldDB" id="A0A1W1XAB7"/>